<dbReference type="Pfam" id="PF13828">
    <property type="entry name" value="DUF4190"/>
    <property type="match status" value="1"/>
</dbReference>
<gene>
    <name evidence="3" type="ORF">GCM10009846_05380</name>
</gene>
<reference evidence="4" key="1">
    <citation type="journal article" date="2019" name="Int. J. Syst. Evol. Microbiol.">
        <title>The Global Catalogue of Microorganisms (GCM) 10K type strain sequencing project: providing services to taxonomists for standard genome sequencing and annotation.</title>
        <authorList>
            <consortium name="The Broad Institute Genomics Platform"/>
            <consortium name="The Broad Institute Genome Sequencing Center for Infectious Disease"/>
            <person name="Wu L."/>
            <person name="Ma J."/>
        </authorList>
    </citation>
    <scope>NUCLEOTIDE SEQUENCE [LARGE SCALE GENOMIC DNA]</scope>
    <source>
        <strain evidence="4">JCM 16026</strain>
    </source>
</reference>
<dbReference type="InterPro" id="IPR025241">
    <property type="entry name" value="DUF4190"/>
</dbReference>
<proteinExistence type="predicted"/>
<feature type="domain" description="DUF4190" evidence="2">
    <location>
        <begin position="33"/>
        <end position="94"/>
    </location>
</feature>
<protein>
    <recommendedName>
        <fullName evidence="2">DUF4190 domain-containing protein</fullName>
    </recommendedName>
</protein>
<dbReference type="EMBL" id="BAAAQT010000004">
    <property type="protein sequence ID" value="GAA2171453.1"/>
    <property type="molecule type" value="Genomic_DNA"/>
</dbReference>
<keyword evidence="1" id="KW-0472">Membrane</keyword>
<evidence type="ECO:0000256" key="1">
    <source>
        <dbReference type="SAM" id="Phobius"/>
    </source>
</evidence>
<evidence type="ECO:0000313" key="4">
    <source>
        <dbReference type="Proteomes" id="UP001501599"/>
    </source>
</evidence>
<sequence length="114" mass="11221">MLCSVSIAPPPPLAAAHEAPDAAAYRAPATDLLAMLAICASAAGLVLLPGIGSIAGIVLGAIALVRIRRTDAGGRPLALAAIVLGALSLVLLVVGVALFAVGIGELVEQLPTVR</sequence>
<comment type="caution">
    <text evidence="3">The sequence shown here is derived from an EMBL/GenBank/DDBJ whole genome shotgun (WGS) entry which is preliminary data.</text>
</comment>
<accession>A0ABP5MFC8</accession>
<keyword evidence="4" id="KW-1185">Reference proteome</keyword>
<name>A0ABP5MFC8_9MICO</name>
<keyword evidence="1" id="KW-0812">Transmembrane</keyword>
<feature type="transmembrane region" description="Helical" evidence="1">
    <location>
        <begin position="32"/>
        <end position="65"/>
    </location>
</feature>
<dbReference type="Proteomes" id="UP001501599">
    <property type="component" value="Unassembled WGS sequence"/>
</dbReference>
<evidence type="ECO:0000259" key="2">
    <source>
        <dbReference type="Pfam" id="PF13828"/>
    </source>
</evidence>
<feature type="transmembrane region" description="Helical" evidence="1">
    <location>
        <begin position="77"/>
        <end position="104"/>
    </location>
</feature>
<organism evidence="3 4">
    <name type="scientific">Agrococcus versicolor</name>
    <dbReference type="NCBI Taxonomy" id="501482"/>
    <lineage>
        <taxon>Bacteria</taxon>
        <taxon>Bacillati</taxon>
        <taxon>Actinomycetota</taxon>
        <taxon>Actinomycetes</taxon>
        <taxon>Micrococcales</taxon>
        <taxon>Microbacteriaceae</taxon>
        <taxon>Agrococcus</taxon>
    </lineage>
</organism>
<keyword evidence="1" id="KW-1133">Transmembrane helix</keyword>
<evidence type="ECO:0000313" key="3">
    <source>
        <dbReference type="EMBL" id="GAA2171453.1"/>
    </source>
</evidence>